<proteinExistence type="predicted"/>
<protein>
    <submittedName>
        <fullName evidence="1">Uncharacterized protein</fullName>
    </submittedName>
</protein>
<gene>
    <name evidence="1" type="ORF">NUW54_g14596</name>
</gene>
<sequence length="115" mass="12612">MVGEEVGLRDTEFKVENVEELAFYPADVALAEDPRAKCPVHVLERGVVQTYLVGEDKCAEEDALVCPLLEGDLDVWLGAVDVDEGDEEGGDLDLCLVDDVCDELEELRVFRVAGD</sequence>
<dbReference type="EMBL" id="JANSHE010007680">
    <property type="protein sequence ID" value="KAJ2957462.1"/>
    <property type="molecule type" value="Genomic_DNA"/>
</dbReference>
<organism evidence="1 2">
    <name type="scientific">Trametes sanguinea</name>
    <dbReference type="NCBI Taxonomy" id="158606"/>
    <lineage>
        <taxon>Eukaryota</taxon>
        <taxon>Fungi</taxon>
        <taxon>Dikarya</taxon>
        <taxon>Basidiomycota</taxon>
        <taxon>Agaricomycotina</taxon>
        <taxon>Agaricomycetes</taxon>
        <taxon>Polyporales</taxon>
        <taxon>Polyporaceae</taxon>
        <taxon>Trametes</taxon>
    </lineage>
</organism>
<comment type="caution">
    <text evidence="1">The sequence shown here is derived from an EMBL/GenBank/DDBJ whole genome shotgun (WGS) entry which is preliminary data.</text>
</comment>
<dbReference type="Proteomes" id="UP001144978">
    <property type="component" value="Unassembled WGS sequence"/>
</dbReference>
<reference evidence="1" key="1">
    <citation type="submission" date="2022-08" db="EMBL/GenBank/DDBJ databases">
        <title>Genome Sequence of Pycnoporus sanguineus.</title>
        <authorList>
            <person name="Buettner E."/>
        </authorList>
    </citation>
    <scope>NUCLEOTIDE SEQUENCE</scope>
    <source>
        <strain evidence="1">CG-C14</strain>
    </source>
</reference>
<accession>A0ACC1MCC7</accession>
<name>A0ACC1MCC7_9APHY</name>
<evidence type="ECO:0000313" key="2">
    <source>
        <dbReference type="Proteomes" id="UP001144978"/>
    </source>
</evidence>
<keyword evidence="2" id="KW-1185">Reference proteome</keyword>
<evidence type="ECO:0000313" key="1">
    <source>
        <dbReference type="EMBL" id="KAJ2957462.1"/>
    </source>
</evidence>